<dbReference type="EMBL" id="JAMYWD010000011">
    <property type="protein sequence ID" value="KAJ4956385.1"/>
    <property type="molecule type" value="Genomic_DNA"/>
</dbReference>
<dbReference type="OrthoDB" id="43744at2759"/>
<proteinExistence type="predicted"/>
<keyword evidence="2" id="KW-1185">Reference proteome</keyword>
<sequence>MMLPQGTVVFNTVGRPNYGFDIFSIDLPCKLNDTAIQWMEHRLTDGTSINFNGQFVDEDQTLVYISERTDSPRIYLNQPENTKTEQLPTVADSLFHDRPVVQSDRLYYVSAHEPAAKLFTSWSAIYMTQLGDRRGETVRLTPKGAVDYSPAVSPTGKFIAVSSYGFRPWKGEFHDLDTDIIVFPPSDPSRRTVVCKRGGWPTWFGDSTIFFHRKADDGWWSIFRVDLPENFENLNGSDNCSSNPHRITPPGFHAFTPSASRDRNCIAFTSRRPESNYRHVEIFDLQSELFYRVTGSVNPNFHHYNPFFSPKGGFLGYHRFRGESGPGESTIPHLDPVASPIKELRMLRLHGAFPSFSPNGEFIAFNQGLDENSALKIVRSDGSKTWTVLKNKTTFFTSWSPVENVIYTSVGPIFQSVKATVQIARISFDKKYLKDDQEEIPVTVKILTREDTGNNAFPSCSPDGKFLVFRSGRSGHKNLFIVDAVDGEFNGGIRQLTDGPWIDTMPSWSPDGKLISFSSNRHNPNNVAAFSIYLIRPDGSDLRRVYVAGPEGSSDVDRERFNHVCFNSDCSWLLFAANLDGVTAEPVSMPNQFQPYGDLYIVRLDGSGLQRLTCNGYENGTPTWHPSSFEELELGSLSIETKKIEGDKLKGQFDEPLWISCNI</sequence>
<dbReference type="Pfam" id="PF07676">
    <property type="entry name" value="PD40"/>
    <property type="match status" value="3"/>
</dbReference>
<accession>A0A9Q0GZF1</accession>
<dbReference type="PANTHER" id="PTHR32161:SF9">
    <property type="entry name" value="TOLB PROTEIN-LIKE PROTEIN"/>
    <property type="match status" value="1"/>
</dbReference>
<reference evidence="1" key="1">
    <citation type="journal article" date="2023" name="Plant J.">
        <title>The genome of the king protea, Protea cynaroides.</title>
        <authorList>
            <person name="Chang J."/>
            <person name="Duong T.A."/>
            <person name="Schoeman C."/>
            <person name="Ma X."/>
            <person name="Roodt D."/>
            <person name="Barker N."/>
            <person name="Li Z."/>
            <person name="Van de Peer Y."/>
            <person name="Mizrachi E."/>
        </authorList>
    </citation>
    <scope>NUCLEOTIDE SEQUENCE</scope>
    <source>
        <tissue evidence="1">Young leaves</tissue>
    </source>
</reference>
<dbReference type="Gene3D" id="2.120.10.30">
    <property type="entry name" value="TolB, C-terminal domain"/>
    <property type="match status" value="2"/>
</dbReference>
<dbReference type="InterPro" id="IPR011659">
    <property type="entry name" value="WD40"/>
</dbReference>
<evidence type="ECO:0000313" key="2">
    <source>
        <dbReference type="Proteomes" id="UP001141806"/>
    </source>
</evidence>
<dbReference type="Proteomes" id="UP001141806">
    <property type="component" value="Unassembled WGS sequence"/>
</dbReference>
<organism evidence="1 2">
    <name type="scientific">Protea cynaroides</name>
    <dbReference type="NCBI Taxonomy" id="273540"/>
    <lineage>
        <taxon>Eukaryota</taxon>
        <taxon>Viridiplantae</taxon>
        <taxon>Streptophyta</taxon>
        <taxon>Embryophyta</taxon>
        <taxon>Tracheophyta</taxon>
        <taxon>Spermatophyta</taxon>
        <taxon>Magnoliopsida</taxon>
        <taxon>Proteales</taxon>
        <taxon>Proteaceae</taxon>
        <taxon>Protea</taxon>
    </lineage>
</organism>
<name>A0A9Q0GZF1_9MAGN</name>
<dbReference type="InterPro" id="IPR011042">
    <property type="entry name" value="6-blade_b-propeller_TolB-like"/>
</dbReference>
<protein>
    <submittedName>
        <fullName evidence="1">Uncharacterized protein</fullName>
    </submittedName>
</protein>
<dbReference type="SUPFAM" id="SSF82171">
    <property type="entry name" value="DPP6 N-terminal domain-like"/>
    <property type="match status" value="3"/>
</dbReference>
<dbReference type="AlphaFoldDB" id="A0A9Q0GZF1"/>
<evidence type="ECO:0000313" key="1">
    <source>
        <dbReference type="EMBL" id="KAJ4956385.1"/>
    </source>
</evidence>
<dbReference type="PANTHER" id="PTHR32161">
    <property type="entry name" value="DPP6 N-TERMINAL DOMAIN-LIKE PROTEIN"/>
    <property type="match status" value="1"/>
</dbReference>
<gene>
    <name evidence="1" type="ORF">NE237_013168</name>
</gene>
<comment type="caution">
    <text evidence="1">The sequence shown here is derived from an EMBL/GenBank/DDBJ whole genome shotgun (WGS) entry which is preliminary data.</text>
</comment>